<proteinExistence type="predicted"/>
<reference evidence="1" key="1">
    <citation type="journal article" date="2020" name="bioRxiv">
        <title>Chromosome-level reference genome of the European wasp spider Argiope bruennichi: a resource for studies on range expansion and evolutionary adaptation.</title>
        <authorList>
            <person name="Sheffer M.M."/>
            <person name="Hoppe A."/>
            <person name="Krehenwinkel H."/>
            <person name="Uhl G."/>
            <person name="Kuss A.W."/>
            <person name="Jensen L."/>
            <person name="Jensen C."/>
            <person name="Gillespie R.G."/>
            <person name="Hoff K.J."/>
            <person name="Prost S."/>
        </authorList>
    </citation>
    <scope>NUCLEOTIDE SEQUENCE</scope>
</reference>
<keyword evidence="2" id="KW-1185">Reference proteome</keyword>
<sequence length="84" mass="9284">MVNVGESVEGTANVTFIPNKLGRNSCSVSQVWKSVLGFISRMFGTSKQCLVKMVTHFRLTLLHNFAAVNIMELVLNNRVDSSLP</sequence>
<dbReference type="Proteomes" id="UP000807504">
    <property type="component" value="Unassembled WGS sequence"/>
</dbReference>
<dbReference type="AlphaFoldDB" id="A0A8T0FRE2"/>
<name>A0A8T0FRE2_ARGBR</name>
<evidence type="ECO:0000313" key="1">
    <source>
        <dbReference type="EMBL" id="KAF8792865.1"/>
    </source>
</evidence>
<evidence type="ECO:0000313" key="2">
    <source>
        <dbReference type="Proteomes" id="UP000807504"/>
    </source>
</evidence>
<organism evidence="1 2">
    <name type="scientific">Argiope bruennichi</name>
    <name type="common">Wasp spider</name>
    <name type="synonym">Aranea bruennichi</name>
    <dbReference type="NCBI Taxonomy" id="94029"/>
    <lineage>
        <taxon>Eukaryota</taxon>
        <taxon>Metazoa</taxon>
        <taxon>Ecdysozoa</taxon>
        <taxon>Arthropoda</taxon>
        <taxon>Chelicerata</taxon>
        <taxon>Arachnida</taxon>
        <taxon>Araneae</taxon>
        <taxon>Araneomorphae</taxon>
        <taxon>Entelegynae</taxon>
        <taxon>Araneoidea</taxon>
        <taxon>Araneidae</taxon>
        <taxon>Argiope</taxon>
    </lineage>
</organism>
<dbReference type="EMBL" id="JABXBU010000003">
    <property type="protein sequence ID" value="KAF8792865.1"/>
    <property type="molecule type" value="Genomic_DNA"/>
</dbReference>
<protein>
    <submittedName>
        <fullName evidence="1">Uncharacterized protein</fullName>
    </submittedName>
</protein>
<gene>
    <name evidence="1" type="ORF">HNY73_004412</name>
</gene>
<reference evidence="1" key="2">
    <citation type="submission" date="2020-06" db="EMBL/GenBank/DDBJ databases">
        <authorList>
            <person name="Sheffer M."/>
        </authorList>
    </citation>
    <scope>NUCLEOTIDE SEQUENCE</scope>
</reference>
<comment type="caution">
    <text evidence="1">The sequence shown here is derived from an EMBL/GenBank/DDBJ whole genome shotgun (WGS) entry which is preliminary data.</text>
</comment>
<accession>A0A8T0FRE2</accession>